<keyword evidence="1" id="KW-0802">TPR repeat</keyword>
<dbReference type="STRING" id="1470200.PL75_03190"/>
<accession>A0A0J1C4L1</accession>
<feature type="repeat" description="TPR" evidence="1">
    <location>
        <begin position="173"/>
        <end position="206"/>
    </location>
</feature>
<organism evidence="3 4">
    <name type="scientific">Neisseria arctica</name>
    <dbReference type="NCBI Taxonomy" id="1470200"/>
    <lineage>
        <taxon>Bacteria</taxon>
        <taxon>Pseudomonadati</taxon>
        <taxon>Pseudomonadota</taxon>
        <taxon>Betaproteobacteria</taxon>
        <taxon>Neisseriales</taxon>
        <taxon>Neisseriaceae</taxon>
        <taxon>Neisseria</taxon>
    </lineage>
</organism>
<reference evidence="3 4" key="1">
    <citation type="submission" date="2014-11" db="EMBL/GenBank/DDBJ databases">
        <title>Genome of a novel goose pathogen.</title>
        <authorList>
            <person name="Hansen C.M."/>
            <person name="Hueffer K."/>
            <person name="Choi S.C."/>
        </authorList>
    </citation>
    <scope>NUCLEOTIDE SEQUENCE [LARGE SCALE GENOMIC DNA]</scope>
    <source>
        <strain evidence="3 4">KH1503</strain>
    </source>
</reference>
<sequence length="313" mass="35858">MPLKVNIKTIGKRLQTHVTIKDGSKVVFKTTFGALILEHCLSGSGKYWVANFANSSHEDSGKTFIFSLPCGEQIFEGYTEGGFIQSFQFTDDDRLFAKYQYGLFELDFAGKLVERRAYLQKMLEEAGTDLIYSADWYLQEYDYSPEAMQKMCDAMDRAFNKLIHEYHGKTWGASALRVKGELLEKLGKDEEALQAYTDALYLNGKVGVKNKAKAIYRRLGIEQGTYQPTRLVKIFACENDISSNEQKQRQQQEREDFFLENAKRQRQQVLAERHREKYAKTHPPKVNKVMNRLLRALIVLSGIALVYLVLSGG</sequence>
<protein>
    <submittedName>
        <fullName evidence="3">Uncharacterized protein</fullName>
    </submittedName>
</protein>
<dbReference type="AlphaFoldDB" id="A0A0J1C4L1"/>
<dbReference type="Proteomes" id="UP000036027">
    <property type="component" value="Unassembled WGS sequence"/>
</dbReference>
<keyword evidence="2" id="KW-0472">Membrane</keyword>
<gene>
    <name evidence="3" type="ORF">PL75_03190</name>
</gene>
<proteinExistence type="predicted"/>
<evidence type="ECO:0000256" key="1">
    <source>
        <dbReference type="PROSITE-ProRule" id="PRU00339"/>
    </source>
</evidence>
<comment type="caution">
    <text evidence="3">The sequence shown here is derived from an EMBL/GenBank/DDBJ whole genome shotgun (WGS) entry which is preliminary data.</text>
</comment>
<keyword evidence="2" id="KW-0812">Transmembrane</keyword>
<evidence type="ECO:0000313" key="4">
    <source>
        <dbReference type="Proteomes" id="UP000036027"/>
    </source>
</evidence>
<name>A0A0J1C4L1_9NEIS</name>
<feature type="transmembrane region" description="Helical" evidence="2">
    <location>
        <begin position="293"/>
        <end position="310"/>
    </location>
</feature>
<evidence type="ECO:0000256" key="2">
    <source>
        <dbReference type="SAM" id="Phobius"/>
    </source>
</evidence>
<keyword evidence="4" id="KW-1185">Reference proteome</keyword>
<keyword evidence="2" id="KW-1133">Transmembrane helix</keyword>
<dbReference type="InterPro" id="IPR019734">
    <property type="entry name" value="TPR_rpt"/>
</dbReference>
<dbReference type="RefSeq" id="WP_047760477.1">
    <property type="nucleotide sequence ID" value="NZ_CP091510.1"/>
</dbReference>
<evidence type="ECO:0000313" key="3">
    <source>
        <dbReference type="EMBL" id="KLT73248.1"/>
    </source>
</evidence>
<dbReference type="PROSITE" id="PS50005">
    <property type="entry name" value="TPR"/>
    <property type="match status" value="1"/>
</dbReference>
<dbReference type="InterPro" id="IPR011990">
    <property type="entry name" value="TPR-like_helical_dom_sf"/>
</dbReference>
<dbReference type="Gene3D" id="1.25.40.10">
    <property type="entry name" value="Tetratricopeptide repeat domain"/>
    <property type="match status" value="1"/>
</dbReference>
<dbReference type="PATRIC" id="fig|1470200.3.peg.1748"/>
<dbReference type="EMBL" id="JTDO01000004">
    <property type="protein sequence ID" value="KLT73248.1"/>
    <property type="molecule type" value="Genomic_DNA"/>
</dbReference>